<dbReference type="EMBL" id="JSAN01000030">
    <property type="protein sequence ID" value="KIC73351.1"/>
    <property type="molecule type" value="Genomic_DNA"/>
</dbReference>
<name>A0A0C1JS93_9BACT</name>
<protein>
    <submittedName>
        <fullName evidence="1">Uncharacterized protein</fullName>
    </submittedName>
</protein>
<dbReference type="AlphaFoldDB" id="A0A0C1JS93"/>
<sequence length="334" mass="37233">MNLLSRCSNAVIDFPQAALQSIGKGVIKLKKYRNNPEIFQKTAQIAISIIQYYNWHHGIVVYPKLERTLSTANMHDFYQILKEPRGFLCPIKAESINAPQALENIVNKLCVIFPNFDRGALRQTVQKHLQAQLDSMAANDDAYASTEDFALALQNRLQEPIAVLTSSSTLNVVDLNDVKIPVIHRTLVDKIVDVTGLFINMGCVGLYTKAWNLVDTGAWAMRIGQNSGFGWVKYQSLETWVRGGVTFAFGAKLFEATRKLLDEKLTPTARRNAKIDAISSLFEFVYQGVGYLNHRNILKVSPGLFYAGAIITKGVGIACVLARPKPNYFETMTA</sequence>
<gene>
    <name evidence="1" type="ORF">DB44_BG00400</name>
</gene>
<reference evidence="1 2" key="1">
    <citation type="journal article" date="2014" name="Mol. Biol. Evol.">
        <title>Massive expansion of Ubiquitination-related gene families within the Chlamydiae.</title>
        <authorList>
            <person name="Domman D."/>
            <person name="Collingro A."/>
            <person name="Lagkouvardos I."/>
            <person name="Gehre L."/>
            <person name="Weinmaier T."/>
            <person name="Rattei T."/>
            <person name="Subtil A."/>
            <person name="Horn M."/>
        </authorList>
    </citation>
    <scope>NUCLEOTIDE SEQUENCE [LARGE SCALE GENOMIC DNA]</scope>
    <source>
        <strain evidence="1 2">EI2</strain>
    </source>
</reference>
<comment type="caution">
    <text evidence="1">The sequence shown here is derived from an EMBL/GenBank/DDBJ whole genome shotgun (WGS) entry which is preliminary data.</text>
</comment>
<proteinExistence type="predicted"/>
<dbReference type="PATRIC" id="fig|362787.3.peg.456"/>
<evidence type="ECO:0000313" key="1">
    <source>
        <dbReference type="EMBL" id="KIC73351.1"/>
    </source>
</evidence>
<organism evidence="1 2">
    <name type="scientific">Candidatus Protochlamydia amoebophila</name>
    <dbReference type="NCBI Taxonomy" id="362787"/>
    <lineage>
        <taxon>Bacteria</taxon>
        <taxon>Pseudomonadati</taxon>
        <taxon>Chlamydiota</taxon>
        <taxon>Chlamydiia</taxon>
        <taxon>Parachlamydiales</taxon>
        <taxon>Parachlamydiaceae</taxon>
        <taxon>Candidatus Protochlamydia</taxon>
    </lineage>
</organism>
<accession>A0A0C1JS93</accession>
<evidence type="ECO:0000313" key="2">
    <source>
        <dbReference type="Proteomes" id="UP000031465"/>
    </source>
</evidence>
<dbReference type="RefSeq" id="WP_039356767.1">
    <property type="nucleotide sequence ID" value="NZ_JSAN01000030.1"/>
</dbReference>
<dbReference type="Proteomes" id="UP000031465">
    <property type="component" value="Unassembled WGS sequence"/>
</dbReference>